<accession>A0A397JCD9</accession>
<sequence>MDGKSPFNIKEHVMAVAAGAGGGSTYATNAIGQCAPLFTPWWAQVNWYFGVILGTWIINVLDAQKWKFLLRHPT</sequence>
<keyword evidence="1" id="KW-0812">Transmembrane</keyword>
<name>A0A397JCD9_9GLOM</name>
<keyword evidence="1" id="KW-1133">Transmembrane helix</keyword>
<evidence type="ECO:0000256" key="1">
    <source>
        <dbReference type="SAM" id="Phobius"/>
    </source>
</evidence>
<reference evidence="2 3" key="1">
    <citation type="submission" date="2018-08" db="EMBL/GenBank/DDBJ databases">
        <title>Genome and evolution of the arbuscular mycorrhizal fungus Diversispora epigaea (formerly Glomus versiforme) and its bacterial endosymbionts.</title>
        <authorList>
            <person name="Sun X."/>
            <person name="Fei Z."/>
            <person name="Harrison M."/>
        </authorList>
    </citation>
    <scope>NUCLEOTIDE SEQUENCE [LARGE SCALE GENOMIC DNA]</scope>
    <source>
        <strain evidence="2 3">IT104</strain>
    </source>
</reference>
<dbReference type="EMBL" id="PQFF01000077">
    <property type="protein sequence ID" value="RHZ84438.1"/>
    <property type="molecule type" value="Genomic_DNA"/>
</dbReference>
<proteinExistence type="predicted"/>
<keyword evidence="1" id="KW-0472">Membrane</keyword>
<organism evidence="2 3">
    <name type="scientific">Diversispora epigaea</name>
    <dbReference type="NCBI Taxonomy" id="1348612"/>
    <lineage>
        <taxon>Eukaryota</taxon>
        <taxon>Fungi</taxon>
        <taxon>Fungi incertae sedis</taxon>
        <taxon>Mucoromycota</taxon>
        <taxon>Glomeromycotina</taxon>
        <taxon>Glomeromycetes</taxon>
        <taxon>Diversisporales</taxon>
        <taxon>Diversisporaceae</taxon>
        <taxon>Diversispora</taxon>
    </lineage>
</organism>
<dbReference type="Proteomes" id="UP000266861">
    <property type="component" value="Unassembled WGS sequence"/>
</dbReference>
<protein>
    <submittedName>
        <fullName evidence="2">Uncharacterized protein</fullName>
    </submittedName>
</protein>
<comment type="caution">
    <text evidence="2">The sequence shown here is derived from an EMBL/GenBank/DDBJ whole genome shotgun (WGS) entry which is preliminary data.</text>
</comment>
<keyword evidence="3" id="KW-1185">Reference proteome</keyword>
<evidence type="ECO:0000313" key="2">
    <source>
        <dbReference type="EMBL" id="RHZ84438.1"/>
    </source>
</evidence>
<feature type="transmembrane region" description="Helical" evidence="1">
    <location>
        <begin position="45"/>
        <end position="61"/>
    </location>
</feature>
<dbReference type="AlphaFoldDB" id="A0A397JCD9"/>
<evidence type="ECO:0000313" key="3">
    <source>
        <dbReference type="Proteomes" id="UP000266861"/>
    </source>
</evidence>
<gene>
    <name evidence="2" type="ORF">Glove_81g46</name>
</gene>